<dbReference type="InterPro" id="IPR029787">
    <property type="entry name" value="Nucleotide_cyclase"/>
</dbReference>
<feature type="transmembrane region" description="Helical" evidence="1">
    <location>
        <begin position="152"/>
        <end position="177"/>
    </location>
</feature>
<evidence type="ECO:0000259" key="3">
    <source>
        <dbReference type="PROSITE" id="PS50887"/>
    </source>
</evidence>
<dbReference type="InterPro" id="IPR001633">
    <property type="entry name" value="EAL_dom"/>
</dbReference>
<dbReference type="Pfam" id="PF00563">
    <property type="entry name" value="EAL"/>
    <property type="match status" value="1"/>
</dbReference>
<dbReference type="InterPro" id="IPR000160">
    <property type="entry name" value="GGDEF_dom"/>
</dbReference>
<accession>A0ABY3CIG8</accession>
<dbReference type="InterPro" id="IPR035919">
    <property type="entry name" value="EAL_sf"/>
</dbReference>
<feature type="transmembrane region" description="Helical" evidence="1">
    <location>
        <begin position="95"/>
        <end position="116"/>
    </location>
</feature>
<dbReference type="CDD" id="cd01948">
    <property type="entry name" value="EAL"/>
    <property type="match status" value="1"/>
</dbReference>
<dbReference type="CDD" id="cd01949">
    <property type="entry name" value="GGDEF"/>
    <property type="match status" value="1"/>
</dbReference>
<feature type="transmembrane region" description="Helical" evidence="1">
    <location>
        <begin position="65"/>
        <end position="83"/>
    </location>
</feature>
<name>A0ABY3CIG8_9GAMM</name>
<feature type="transmembrane region" description="Helical" evidence="1">
    <location>
        <begin position="6"/>
        <end position="27"/>
    </location>
</feature>
<dbReference type="PANTHER" id="PTHR44757">
    <property type="entry name" value="DIGUANYLATE CYCLASE DGCP"/>
    <property type="match status" value="1"/>
</dbReference>
<evidence type="ECO:0000256" key="1">
    <source>
        <dbReference type="SAM" id="Phobius"/>
    </source>
</evidence>
<evidence type="ECO:0000259" key="2">
    <source>
        <dbReference type="PROSITE" id="PS50883"/>
    </source>
</evidence>
<feature type="transmembrane region" description="Helical" evidence="1">
    <location>
        <begin position="39"/>
        <end position="59"/>
    </location>
</feature>
<keyword evidence="5" id="KW-1185">Reference proteome</keyword>
<feature type="domain" description="EAL" evidence="2">
    <location>
        <begin position="405"/>
        <end position="659"/>
    </location>
</feature>
<dbReference type="PROSITE" id="PS50887">
    <property type="entry name" value="GGDEF"/>
    <property type="match status" value="1"/>
</dbReference>
<dbReference type="InterPro" id="IPR043128">
    <property type="entry name" value="Rev_trsase/Diguanyl_cyclase"/>
</dbReference>
<feature type="transmembrane region" description="Helical" evidence="1">
    <location>
        <begin position="122"/>
        <end position="140"/>
    </location>
</feature>
<dbReference type="SUPFAM" id="SSF55073">
    <property type="entry name" value="Nucleotide cyclase"/>
    <property type="match status" value="1"/>
</dbReference>
<keyword evidence="1" id="KW-0472">Membrane</keyword>
<dbReference type="Pfam" id="PF00990">
    <property type="entry name" value="GGDEF"/>
    <property type="match status" value="1"/>
</dbReference>
<keyword evidence="1" id="KW-0812">Transmembrane</keyword>
<dbReference type="SMART" id="SM00052">
    <property type="entry name" value="EAL"/>
    <property type="match status" value="1"/>
</dbReference>
<proteinExistence type="predicted"/>
<reference evidence="4 5" key="1">
    <citation type="journal article" date="2019" name="Antonie Van Leeuwenhoek">
        <title>Description of 'Ca. Methylobacter oryzae' KRF1, a novel species from the environmentally important Methylobacter clade 2.</title>
        <authorList>
            <person name="Khatri K."/>
            <person name="Mohite J.A."/>
            <person name="Pandit P.S."/>
            <person name="Bahulikar R."/>
            <person name="Rahalkar M.C."/>
        </authorList>
    </citation>
    <scope>NUCLEOTIDE SEQUENCE [LARGE SCALE GENOMIC DNA]</scope>
    <source>
        <strain evidence="4 5">KRF1</strain>
    </source>
</reference>
<feature type="domain" description="GGDEF" evidence="3">
    <location>
        <begin position="254"/>
        <end position="396"/>
    </location>
</feature>
<dbReference type="Gene3D" id="3.30.70.270">
    <property type="match status" value="1"/>
</dbReference>
<dbReference type="Gene3D" id="3.20.20.450">
    <property type="entry name" value="EAL domain"/>
    <property type="match status" value="1"/>
</dbReference>
<dbReference type="PANTHER" id="PTHR44757:SF2">
    <property type="entry name" value="BIOFILM ARCHITECTURE MAINTENANCE PROTEIN MBAA"/>
    <property type="match status" value="1"/>
</dbReference>
<protein>
    <submittedName>
        <fullName evidence="4">EAL domain-containing protein</fullName>
    </submittedName>
</protein>
<dbReference type="Proteomes" id="UP000733744">
    <property type="component" value="Unassembled WGS sequence"/>
</dbReference>
<feature type="transmembrane region" description="Helical" evidence="1">
    <location>
        <begin position="192"/>
        <end position="212"/>
    </location>
</feature>
<dbReference type="NCBIfam" id="TIGR00254">
    <property type="entry name" value="GGDEF"/>
    <property type="match status" value="1"/>
</dbReference>
<comment type="caution">
    <text evidence="4">The sequence shown here is derived from an EMBL/GenBank/DDBJ whole genome shotgun (WGS) entry which is preliminary data.</text>
</comment>
<organism evidence="4 5">
    <name type="scientific">Candidatus Methylobacter oryzae</name>
    <dbReference type="NCBI Taxonomy" id="2497749"/>
    <lineage>
        <taxon>Bacteria</taxon>
        <taxon>Pseudomonadati</taxon>
        <taxon>Pseudomonadota</taxon>
        <taxon>Gammaproteobacteria</taxon>
        <taxon>Methylococcales</taxon>
        <taxon>Methylococcaceae</taxon>
        <taxon>Methylobacter</taxon>
    </lineage>
</organism>
<sequence>MKFDLLTILMAYLIVDAVFAIAFAITVRRHPNIGGPRCWLGACIVCFTGFLGISLRGLIPDVVSIVIANSLIISGGVCIWLGVRDFFGLRWHCSSLALFVLPAAALLSLFTVVWPSISARQITISLFIIGIGFLIIRDILRQRNLALLMETNLLIGFIGAEAILHAIRLITVIVMPASTGSYLLSPDQPDRIFFMLAFITGTARMLIMVTLISARLQDELNQLATQDPLTQLPNRRFLLERLKHGIDVERRGGKQLALLMLDLDRFKAVNDSLGHAAGDELLQQVAGRIQVRLRDVDTVARLGGDEFIVLLEDIAHTEDAARVAEEIVGDLSRPFQLLCNDRDDHDLGREVQIGASIGISLYPQHGNNPELLIEQADTAMYQAKESGRGCFAYFSEDLTIAVRKRIAMENRLRRAIVQQELRVYYQAQIDIASGGIVGAEALVRWHDPSEGLISPADFIPLAEETGLIVEIGEWVLRETCRQGQRWLADGFLPLILAVNVSPKQFRRCDISALVAAVLAETGFPAGQLELEMTESGLMENRDKAVEVLNNLRAQGVLLAIDDFGTGYSSLAYLKRFPLDVLKIDKSFIDDIPHLQDDMEITATIIAMGHTLGFKVLAEGVETQEQLDFLRLKGCDAYQGYLTSKPVQPEEFAKLLKAQYTSKAANHAEMAGQ</sequence>
<dbReference type="SUPFAM" id="SSF141868">
    <property type="entry name" value="EAL domain-like"/>
    <property type="match status" value="1"/>
</dbReference>
<dbReference type="SMART" id="SM00267">
    <property type="entry name" value="GGDEF"/>
    <property type="match status" value="1"/>
</dbReference>
<dbReference type="PROSITE" id="PS50883">
    <property type="entry name" value="EAL"/>
    <property type="match status" value="1"/>
</dbReference>
<keyword evidence="1" id="KW-1133">Transmembrane helix</keyword>
<evidence type="ECO:0000313" key="5">
    <source>
        <dbReference type="Proteomes" id="UP000733744"/>
    </source>
</evidence>
<dbReference type="RefSeq" id="WP_127027344.1">
    <property type="nucleotide sequence ID" value="NZ_RYFG02000009.1"/>
</dbReference>
<dbReference type="EMBL" id="RYFG02000009">
    <property type="protein sequence ID" value="TRX02990.1"/>
    <property type="molecule type" value="Genomic_DNA"/>
</dbReference>
<evidence type="ECO:0000313" key="4">
    <source>
        <dbReference type="EMBL" id="TRX02990.1"/>
    </source>
</evidence>
<dbReference type="InterPro" id="IPR052155">
    <property type="entry name" value="Biofilm_reg_signaling"/>
</dbReference>
<gene>
    <name evidence="4" type="ORF">EKO24_001520</name>
</gene>